<accession>A0AAU7V777</accession>
<dbReference type="Gene3D" id="2.60.40.740">
    <property type="match status" value="1"/>
</dbReference>
<feature type="domain" description="SpaA-like prealbumin fold" evidence="4">
    <location>
        <begin position="347"/>
        <end position="420"/>
    </location>
</feature>
<keyword evidence="1" id="KW-0472">Membrane</keyword>
<evidence type="ECO:0000256" key="2">
    <source>
        <dbReference type="SAM" id="SignalP"/>
    </source>
</evidence>
<keyword evidence="1" id="KW-0812">Transmembrane</keyword>
<keyword evidence="1" id="KW-1133">Transmembrane helix</keyword>
<dbReference type="Pfam" id="PF16555">
    <property type="entry name" value="GramPos_pilinD1"/>
    <property type="match status" value="1"/>
</dbReference>
<dbReference type="InterPro" id="IPR032364">
    <property type="entry name" value="GramPos_pilinD1_N"/>
</dbReference>
<evidence type="ECO:0000259" key="4">
    <source>
        <dbReference type="Pfam" id="PF17802"/>
    </source>
</evidence>
<dbReference type="Gene3D" id="2.60.40.10">
    <property type="entry name" value="Immunoglobulins"/>
    <property type="match status" value="2"/>
</dbReference>
<feature type="domain" description="Gram-positive pilin subunit D1 N-terminal" evidence="3">
    <location>
        <begin position="37"/>
        <end position="186"/>
    </location>
</feature>
<evidence type="ECO:0000259" key="3">
    <source>
        <dbReference type="Pfam" id="PF16555"/>
    </source>
</evidence>
<protein>
    <submittedName>
        <fullName evidence="5">SpaH/EbpB family LPXTG-anchored major pilin</fullName>
    </submittedName>
</protein>
<dbReference type="NCBIfam" id="TIGR01167">
    <property type="entry name" value="LPXTG_anchor"/>
    <property type="match status" value="1"/>
</dbReference>
<dbReference type="KEGG" id="sapp:SAC06_09895"/>
<dbReference type="RefSeq" id="WP_350258135.1">
    <property type="nucleotide sequence ID" value="NZ_CP138335.1"/>
</dbReference>
<feature type="signal peptide" evidence="2">
    <location>
        <begin position="1"/>
        <end position="30"/>
    </location>
</feature>
<feature type="transmembrane region" description="Helical" evidence="1">
    <location>
        <begin position="462"/>
        <end position="481"/>
    </location>
</feature>
<sequence length="493" mass="50374">MKKTSKMTAILSGAVLVGAAGLAVSVPALAAPGDGGTGSLTVHKFEQPGSGDFGPADGTQITPPQGALPVGDVGFTVCSVTGIDLAVPSDWDRLKDLVGTVDNNGDLVVTEGGSPVAVSCQAEVRTDVDGEAAFASLPADRAYFVYESTPADNSLYAMIPTLVTVPFPGNGTGAAWNYDVHIYPKNALVGSGATKNGEIIGSDVTFDITVPINNLGLDDNGNQVLYTQFVITDQLSSALTYGSSSVQLLDSNGDEVTMTAGTDYTLAESAGLVTLTMVDPAGLALLDANIGGKLVLTITADANGTGDTSNTATITINGKGNDVSVVDPEEFYSGAYIMKEASNRGATANVPLAGAGFELYTKAGLTSCPAYDQLAADAEMKQVDLGSNYVSGTDGKTPELVLAKGSYCVYETVVPAGYKGAIGGALLDVQAEGANLTVVNTQVGSDEGDLPSLPVTGAQGRVLLAIAGVGFLTIAMGLYLVRRNRQRETESQQ</sequence>
<keyword evidence="2" id="KW-0732">Signal</keyword>
<dbReference type="EMBL" id="CP138335">
    <property type="protein sequence ID" value="XBW07935.1"/>
    <property type="molecule type" value="Genomic_DNA"/>
</dbReference>
<organism evidence="5">
    <name type="scientific">Scrofimicrobium appendicitidis</name>
    <dbReference type="NCBI Taxonomy" id="3079930"/>
    <lineage>
        <taxon>Bacteria</taxon>
        <taxon>Bacillati</taxon>
        <taxon>Actinomycetota</taxon>
        <taxon>Actinomycetes</taxon>
        <taxon>Actinomycetales</taxon>
        <taxon>Actinomycetaceae</taxon>
        <taxon>Scrofimicrobium</taxon>
    </lineage>
</organism>
<dbReference type="InterPro" id="IPR013783">
    <property type="entry name" value="Ig-like_fold"/>
</dbReference>
<dbReference type="InterPro" id="IPR041033">
    <property type="entry name" value="SpaA_PFL_dom_1"/>
</dbReference>
<dbReference type="Pfam" id="PF17802">
    <property type="entry name" value="SpaA"/>
    <property type="match status" value="1"/>
</dbReference>
<gene>
    <name evidence="5" type="ORF">SAC06_09895</name>
</gene>
<dbReference type="InterPro" id="IPR048052">
    <property type="entry name" value="FM1-like"/>
</dbReference>
<dbReference type="InterPro" id="IPR026466">
    <property type="entry name" value="Fim_isopep_form_D2_dom"/>
</dbReference>
<name>A0AAU7V777_9ACTO</name>
<dbReference type="GO" id="GO:0005975">
    <property type="term" value="P:carbohydrate metabolic process"/>
    <property type="evidence" value="ECO:0007669"/>
    <property type="project" value="UniProtKB-ARBA"/>
</dbReference>
<reference evidence="5" key="1">
    <citation type="submission" date="2023-11" db="EMBL/GenBank/DDBJ databases">
        <title>Scrofimicrobium hongkongense sp. nov., isolated from a patient with peritonitis.</title>
        <authorList>
            <person name="Lao H.Y."/>
            <person name="Wong A.Y.P."/>
            <person name="Ng T.L."/>
            <person name="Wong R.Y.L."/>
            <person name="Yau M.C.Y."/>
            <person name="Lam J.Y.W."/>
            <person name="Siu G.K.H."/>
        </authorList>
    </citation>
    <scope>NUCLEOTIDE SEQUENCE</scope>
    <source>
        <strain evidence="5">R131</strain>
    </source>
</reference>
<evidence type="ECO:0000256" key="1">
    <source>
        <dbReference type="SAM" id="Phobius"/>
    </source>
</evidence>
<feature type="chain" id="PRO_5043964071" evidence="2">
    <location>
        <begin position="31"/>
        <end position="493"/>
    </location>
</feature>
<proteinExistence type="predicted"/>
<dbReference type="AlphaFoldDB" id="A0AAU7V777"/>
<dbReference type="NCBIfam" id="NF033902">
    <property type="entry name" value="iso_D2_wall_anc"/>
    <property type="match status" value="1"/>
</dbReference>
<dbReference type="NCBIfam" id="TIGR04226">
    <property type="entry name" value="RrgB_K2N_iso_D2"/>
    <property type="match status" value="1"/>
</dbReference>
<evidence type="ECO:0000313" key="5">
    <source>
        <dbReference type="EMBL" id="XBW07935.1"/>
    </source>
</evidence>